<evidence type="ECO:0000313" key="19">
    <source>
        <dbReference type="EMBL" id="KAF6154329.1"/>
    </source>
</evidence>
<feature type="region of interest" description="Disordered" evidence="15">
    <location>
        <begin position="884"/>
        <end position="924"/>
    </location>
</feature>
<dbReference type="SMART" id="SM00079">
    <property type="entry name" value="PBPe"/>
    <property type="match status" value="1"/>
</dbReference>
<feature type="chain" id="PRO_5029853008" description="Glutamate receptor" evidence="17">
    <location>
        <begin position="21"/>
        <end position="930"/>
    </location>
</feature>
<comment type="caution">
    <text evidence="19">The sequence shown here is derived from an EMBL/GenBank/DDBJ whole genome shotgun (WGS) entry which is preliminary data.</text>
</comment>
<dbReference type="FunFam" id="1.10.287.70:FF:000037">
    <property type="entry name" value="Glutamate receptor"/>
    <property type="match status" value="1"/>
</dbReference>
<dbReference type="GO" id="GO:1901701">
    <property type="term" value="P:cellular response to oxygen-containing compound"/>
    <property type="evidence" value="ECO:0007669"/>
    <property type="project" value="UniProtKB-ARBA"/>
</dbReference>
<evidence type="ECO:0000256" key="9">
    <source>
        <dbReference type="ARBA" id="ARBA00023170"/>
    </source>
</evidence>
<evidence type="ECO:0000256" key="11">
    <source>
        <dbReference type="ARBA" id="ARBA00023286"/>
    </source>
</evidence>
<dbReference type="FunFam" id="3.40.190.10:FF:000175">
    <property type="entry name" value="Glutamate receptor"/>
    <property type="match status" value="1"/>
</dbReference>
<feature type="domain" description="Ionotropic glutamate receptor C-terminal" evidence="18">
    <location>
        <begin position="467"/>
        <end position="804"/>
    </location>
</feature>
<feature type="transmembrane region" description="Helical" evidence="16">
    <location>
        <begin position="587"/>
        <end position="606"/>
    </location>
</feature>
<evidence type="ECO:0000256" key="13">
    <source>
        <dbReference type="PIRNR" id="PIRNR037090"/>
    </source>
</evidence>
<evidence type="ECO:0000256" key="7">
    <source>
        <dbReference type="ARBA" id="ARBA00023065"/>
    </source>
</evidence>
<feature type="transmembrane region" description="Helical" evidence="16">
    <location>
        <begin position="645"/>
        <end position="666"/>
    </location>
</feature>
<keyword evidence="20" id="KW-1185">Reference proteome</keyword>
<dbReference type="InterPro" id="IPR001320">
    <property type="entry name" value="Iontro_rcpt_C"/>
</dbReference>
<dbReference type="Gene3D" id="3.40.190.10">
    <property type="entry name" value="Periplasmic binding protein-like II"/>
    <property type="match status" value="2"/>
</dbReference>
<dbReference type="Proteomes" id="UP000541444">
    <property type="component" value="Unassembled WGS sequence"/>
</dbReference>
<evidence type="ECO:0000256" key="10">
    <source>
        <dbReference type="ARBA" id="ARBA00023180"/>
    </source>
</evidence>
<organism evidence="19 20">
    <name type="scientific">Kingdonia uniflora</name>
    <dbReference type="NCBI Taxonomy" id="39325"/>
    <lineage>
        <taxon>Eukaryota</taxon>
        <taxon>Viridiplantae</taxon>
        <taxon>Streptophyta</taxon>
        <taxon>Embryophyta</taxon>
        <taxon>Tracheophyta</taxon>
        <taxon>Spermatophyta</taxon>
        <taxon>Magnoliopsida</taxon>
        <taxon>Ranunculales</taxon>
        <taxon>Circaeasteraceae</taxon>
        <taxon>Kingdonia</taxon>
    </lineage>
</organism>
<dbReference type="Gene3D" id="1.10.287.70">
    <property type="match status" value="1"/>
</dbReference>
<dbReference type="OrthoDB" id="5984008at2759"/>
<keyword evidence="10" id="KW-0325">Glycoprotein</keyword>
<evidence type="ECO:0000259" key="18">
    <source>
        <dbReference type="SMART" id="SM00079"/>
    </source>
</evidence>
<comment type="similarity">
    <text evidence="2 13">Belongs to the glutamate-gated ion channel (TC 1.A.10.1) family.</text>
</comment>
<keyword evidence="14" id="KW-1015">Disulfide bond</keyword>
<evidence type="ECO:0000313" key="20">
    <source>
        <dbReference type="Proteomes" id="UP000541444"/>
    </source>
</evidence>
<dbReference type="Pfam" id="PF01094">
    <property type="entry name" value="ANF_receptor"/>
    <property type="match status" value="1"/>
</dbReference>
<sequence>MNWVWVWIVLLWILYSGVVSIGVSRRPATVNIGAIFSLGTINGKVSKIAMDAAVHDVNADLSVLGGSKLVLSLHDSNLSGFSSIMGALQYMETDTIAIIGPQSSVMAHVISHLANELQVPLLSFTALDPTLSSLQYPFFVQTAPSDLYQMTAIAEMVSYYGWREVIAVYIDDDHGRNGIAALDDKLANHRCKISYKLPLPPGPGLSRELITNALVKLPLMESRVIVVHTFASSGRLVFEVAKILGMMDSGYVWIATTWLSTILESTSPLDPETTDSIQGVLTLRPHTPDSKKKRALISRWSNLSNGTIGLNAYGLYAYDTVWMIVYAVKAFFRQGSSISFSNDSNINDVIGGALNLKAMTIFDGGKQLLSNILHTNMTGLTGPIQYNSDRSLIRPAYDVINVIGNGFRQIGYWSNYSGLSVVPPETLYMKPSNRSFSNQQLHSVIWPGETIVTPRGWVFPSNGKRLRIGVPNRFSFRGFVSRVKGTDTFQGYCIDVFNAAVSLLPYAVPYTFIPFGNGLENPSYNDLVKSIALDVFDAAVGDIAIVTNRTKIVDFTQPYIESGLVVVAPVKKLNSSAWAFLRPFSPLMWGVTATFFLVVGTVVWVLEHRTNDEFRGPPKQQLATILWFSFSTLFSTHRENTVSGLGRLVVIIWLFVVLIITSSYTASLTSILTVQKLASPIKGIESLITGTQRIGFQVGSFAESYMVEQLDISRSRLIALGSPEEYAEALENGTVVAVVDELPYVQLFLSKECKFSTVGQEFTKRGWGFAFPRDSPLAIDMSTAILKLSENGDLQRIHDKWLMSSTCSSTSTELESDRLHLKSFWGLFLICGVACLVALLTYFCMMLRKFTRHNLQESQSPCTEGGSSRGRSFHTFLSFVDDKEEEKRSKSKRKSSVTNELEERGGTKEKHIDMAPDKRTNGDVYHDLIL</sequence>
<feature type="disulfide bond" evidence="14">
    <location>
        <begin position="753"/>
        <end position="807"/>
    </location>
</feature>
<evidence type="ECO:0000256" key="14">
    <source>
        <dbReference type="PIRSR" id="PIRSR037090-50"/>
    </source>
</evidence>
<dbReference type="CDD" id="cd13686">
    <property type="entry name" value="GluR_Plant"/>
    <property type="match status" value="1"/>
</dbReference>
<keyword evidence="5 17" id="KW-0732">Signal</keyword>
<dbReference type="EMBL" id="JACGCM010001501">
    <property type="protein sequence ID" value="KAF6154329.1"/>
    <property type="molecule type" value="Genomic_DNA"/>
</dbReference>
<evidence type="ECO:0000256" key="17">
    <source>
        <dbReference type="SAM" id="SignalP"/>
    </source>
</evidence>
<dbReference type="InterPro" id="IPR028082">
    <property type="entry name" value="Peripla_BP_I"/>
</dbReference>
<dbReference type="Gene3D" id="3.40.50.2300">
    <property type="match status" value="2"/>
</dbReference>
<dbReference type="CDD" id="cd19990">
    <property type="entry name" value="PBP1_GABAb_receptor_plant"/>
    <property type="match status" value="1"/>
</dbReference>
<keyword evidence="3 13" id="KW-0813">Transport</keyword>
<evidence type="ECO:0000256" key="3">
    <source>
        <dbReference type="ARBA" id="ARBA00022448"/>
    </source>
</evidence>
<keyword evidence="7 13" id="KW-0406">Ion transport</keyword>
<dbReference type="PRINTS" id="PR00248">
    <property type="entry name" value="GPCRMGR"/>
</dbReference>
<dbReference type="GO" id="GO:0004930">
    <property type="term" value="F:G protein-coupled receptor activity"/>
    <property type="evidence" value="ECO:0007669"/>
    <property type="project" value="InterPro"/>
</dbReference>
<feature type="compositionally biased region" description="Basic and acidic residues" evidence="15">
    <location>
        <begin position="901"/>
        <end position="924"/>
    </location>
</feature>
<evidence type="ECO:0000256" key="12">
    <source>
        <dbReference type="ARBA" id="ARBA00023303"/>
    </source>
</evidence>
<dbReference type="Pfam" id="PF10613">
    <property type="entry name" value="Lig_chan-Glu_bd"/>
    <property type="match status" value="1"/>
</dbReference>
<dbReference type="GO" id="GO:0015276">
    <property type="term" value="F:ligand-gated monoatomic ion channel activity"/>
    <property type="evidence" value="ECO:0007669"/>
    <property type="project" value="InterPro"/>
</dbReference>
<dbReference type="SUPFAM" id="SSF53822">
    <property type="entry name" value="Periplasmic binding protein-like I"/>
    <property type="match status" value="1"/>
</dbReference>
<dbReference type="FunFam" id="3.40.190.10:FF:000054">
    <property type="entry name" value="Glutamate receptor"/>
    <property type="match status" value="1"/>
</dbReference>
<dbReference type="SUPFAM" id="SSF53850">
    <property type="entry name" value="Periplasmic binding protein-like II"/>
    <property type="match status" value="1"/>
</dbReference>
<dbReference type="GO" id="GO:0016020">
    <property type="term" value="C:membrane"/>
    <property type="evidence" value="ECO:0007669"/>
    <property type="project" value="UniProtKB-SubCell"/>
</dbReference>
<evidence type="ECO:0000256" key="2">
    <source>
        <dbReference type="ARBA" id="ARBA00008685"/>
    </source>
</evidence>
<gene>
    <name evidence="19" type="ORF">GIB67_026785</name>
</gene>
<dbReference type="GO" id="GO:0009611">
    <property type="term" value="P:response to wounding"/>
    <property type="evidence" value="ECO:0007669"/>
    <property type="project" value="UniProtKB-ARBA"/>
</dbReference>
<evidence type="ECO:0000256" key="4">
    <source>
        <dbReference type="ARBA" id="ARBA00022692"/>
    </source>
</evidence>
<dbReference type="PIRSF" id="PIRSF037090">
    <property type="entry name" value="Iontro_Glu-like_rcpt_pln"/>
    <property type="match status" value="1"/>
</dbReference>
<comment type="function">
    <text evidence="13">Glutamate-gated receptor that probably acts as non-selective cation channel.</text>
</comment>
<evidence type="ECO:0000256" key="8">
    <source>
        <dbReference type="ARBA" id="ARBA00023136"/>
    </source>
</evidence>
<keyword evidence="12 13" id="KW-0407">Ion channel</keyword>
<evidence type="ECO:0000256" key="1">
    <source>
        <dbReference type="ARBA" id="ARBA00004141"/>
    </source>
</evidence>
<dbReference type="InterPro" id="IPR019594">
    <property type="entry name" value="Glu/Gly-bd"/>
</dbReference>
<dbReference type="AlphaFoldDB" id="A0A7J7MHD5"/>
<evidence type="ECO:0000256" key="5">
    <source>
        <dbReference type="ARBA" id="ARBA00022729"/>
    </source>
</evidence>
<comment type="subcellular location">
    <subcellularLocation>
        <location evidence="1">Membrane</location>
        <topology evidence="1">Multi-pass membrane protein</topology>
    </subcellularLocation>
</comment>
<dbReference type="Pfam" id="PF00060">
    <property type="entry name" value="Lig_chan"/>
    <property type="match status" value="1"/>
</dbReference>
<name>A0A7J7MHD5_9MAGN</name>
<dbReference type="InterPro" id="IPR000337">
    <property type="entry name" value="GPCR_3"/>
</dbReference>
<keyword evidence="11 13" id="KW-1071">Ligand-gated ion channel</keyword>
<dbReference type="InterPro" id="IPR015683">
    <property type="entry name" value="Ionotropic_Glu_rcpt"/>
</dbReference>
<dbReference type="InterPro" id="IPR017103">
    <property type="entry name" value="Iontropic_Glu_rcpt_pln"/>
</dbReference>
<proteinExistence type="inferred from homology"/>
<evidence type="ECO:0000256" key="15">
    <source>
        <dbReference type="SAM" id="MobiDB-lite"/>
    </source>
</evidence>
<keyword evidence="4 16" id="KW-0812">Transmembrane</keyword>
<feature type="transmembrane region" description="Helical" evidence="16">
    <location>
        <begin position="824"/>
        <end position="845"/>
    </location>
</feature>
<evidence type="ECO:0000256" key="16">
    <source>
        <dbReference type="SAM" id="Phobius"/>
    </source>
</evidence>
<dbReference type="FunFam" id="3.40.50.2300:FF:000081">
    <property type="entry name" value="Glutamate receptor"/>
    <property type="match status" value="1"/>
</dbReference>
<keyword evidence="9 13" id="KW-0675">Receptor</keyword>
<feature type="signal peptide" evidence="17">
    <location>
        <begin position="1"/>
        <end position="20"/>
    </location>
</feature>
<dbReference type="PANTHER" id="PTHR18966">
    <property type="entry name" value="IONOTROPIC GLUTAMATE RECEPTOR"/>
    <property type="match status" value="1"/>
</dbReference>
<dbReference type="InterPro" id="IPR044440">
    <property type="entry name" value="GABAb_receptor_plant_PBP1"/>
</dbReference>
<protein>
    <recommendedName>
        <fullName evidence="13">Glutamate receptor</fullName>
    </recommendedName>
</protein>
<accession>A0A7J7MHD5</accession>
<evidence type="ECO:0000256" key="6">
    <source>
        <dbReference type="ARBA" id="ARBA00022989"/>
    </source>
</evidence>
<keyword evidence="8 13" id="KW-0472">Membrane</keyword>
<keyword evidence="6 16" id="KW-1133">Transmembrane helix</keyword>
<dbReference type="InterPro" id="IPR001828">
    <property type="entry name" value="ANF_lig-bd_rcpt"/>
</dbReference>
<reference evidence="19 20" key="1">
    <citation type="journal article" date="2020" name="IScience">
        <title>Genome Sequencing of the Endangered Kingdonia uniflora (Circaeasteraceae, Ranunculales) Reveals Potential Mechanisms of Evolutionary Specialization.</title>
        <authorList>
            <person name="Sun Y."/>
            <person name="Deng T."/>
            <person name="Zhang A."/>
            <person name="Moore M.J."/>
            <person name="Landis J.B."/>
            <person name="Lin N."/>
            <person name="Zhang H."/>
            <person name="Zhang X."/>
            <person name="Huang J."/>
            <person name="Zhang X."/>
            <person name="Sun H."/>
            <person name="Wang H."/>
        </authorList>
    </citation>
    <scope>NUCLEOTIDE SEQUENCE [LARGE SCALE GENOMIC DNA]</scope>
    <source>
        <strain evidence="19">TB1705</strain>
        <tissue evidence="19">Leaf</tissue>
    </source>
</reference>